<dbReference type="SUPFAM" id="SSF55486">
    <property type="entry name" value="Metalloproteases ('zincins'), catalytic domain"/>
    <property type="match status" value="1"/>
</dbReference>
<comment type="caution">
    <text evidence="6">The sequence shown here is derived from an EMBL/GenBank/DDBJ whole genome shotgun (WGS) entry which is preliminary data.</text>
</comment>
<dbReference type="InterPro" id="IPR018511">
    <property type="entry name" value="Hemolysin-typ_Ca-bd_CS"/>
</dbReference>
<evidence type="ECO:0000256" key="4">
    <source>
        <dbReference type="ARBA" id="ARBA00022737"/>
    </source>
</evidence>
<organism evidence="6 7">
    <name type="scientific">Anabaena azotica FACHB-119</name>
    <dbReference type="NCBI Taxonomy" id="947527"/>
    <lineage>
        <taxon>Bacteria</taxon>
        <taxon>Bacillati</taxon>
        <taxon>Cyanobacteriota</taxon>
        <taxon>Cyanophyceae</taxon>
        <taxon>Nostocales</taxon>
        <taxon>Nostocaceae</taxon>
        <taxon>Anabaena</taxon>
        <taxon>Anabaena azotica</taxon>
    </lineage>
</organism>
<gene>
    <name evidence="6" type="ORF">H6G83_24475</name>
</gene>
<dbReference type="RefSeq" id="WP_190476754.1">
    <property type="nucleotide sequence ID" value="NZ_JACJSG010000039.1"/>
</dbReference>
<dbReference type="PROSITE" id="PS00330">
    <property type="entry name" value="HEMOLYSIN_CALCIUM"/>
    <property type="match status" value="3"/>
</dbReference>
<evidence type="ECO:0000313" key="7">
    <source>
        <dbReference type="Proteomes" id="UP000661112"/>
    </source>
</evidence>
<dbReference type="InterPro" id="IPR050557">
    <property type="entry name" value="RTX_toxin/Mannuronan_C5-epim"/>
</dbReference>
<proteinExistence type="predicted"/>
<dbReference type="Pfam" id="PF08548">
    <property type="entry name" value="Peptidase_M10_C"/>
    <property type="match status" value="1"/>
</dbReference>
<evidence type="ECO:0000256" key="1">
    <source>
        <dbReference type="ARBA" id="ARBA00001913"/>
    </source>
</evidence>
<reference evidence="6 7" key="1">
    <citation type="journal article" date="2020" name="ISME J.">
        <title>Comparative genomics reveals insights into cyanobacterial evolution and habitat adaptation.</title>
        <authorList>
            <person name="Chen M.Y."/>
            <person name="Teng W.K."/>
            <person name="Zhao L."/>
            <person name="Hu C.X."/>
            <person name="Zhou Y.K."/>
            <person name="Han B.P."/>
            <person name="Song L.R."/>
            <person name="Shu W.S."/>
        </authorList>
    </citation>
    <scope>NUCLEOTIDE SEQUENCE [LARGE SCALE GENOMIC DNA]</scope>
    <source>
        <strain evidence="6 7">FACHB-119</strain>
    </source>
</reference>
<dbReference type="Pfam" id="PF00353">
    <property type="entry name" value="HemolysinCabind"/>
    <property type="match status" value="4"/>
</dbReference>
<dbReference type="EMBL" id="JACJSG010000039">
    <property type="protein sequence ID" value="MBD2503726.1"/>
    <property type="molecule type" value="Genomic_DNA"/>
</dbReference>
<accession>A0ABR8DAZ4</accession>
<dbReference type="InterPro" id="IPR013858">
    <property type="entry name" value="Peptidase_M10B_C"/>
</dbReference>
<evidence type="ECO:0000313" key="6">
    <source>
        <dbReference type="EMBL" id="MBD2503726.1"/>
    </source>
</evidence>
<sequence length="908" mass="94948">MPYKLLKTLLQEQTLTDVTSRVENYLYNEQKPLLTDGSADVETFVPITLRQSRNSSRPGVTLPSDINISAGLISSGNANLLTKSDSFGIPTPATTVSATYDNNIDGLLSGVKWSSTSISFSFTDSINDYELGYTDRASHAISFQKLNLTQQAVARRWIGSGGEFYNISLLSPFELTGTSDRDATIRMAMSSVPNTAFAYYPNSSYVEGGDAWFNPNSYNNPVIGNYAYHTFGHELGHALGLKHGQELGGVRNVAMNSDRDSMEFSIMTYRSYVGHDLNALPYYTNETWGYAQSLMMYDIRAIQQMYGAWFGYNSTNTTYTFSTTTGEMFINGVGQGTPGANRIFRTIWDGNGIDTYDFSNYTTNLSINLTPGGWTDLDVGGNFQRAMLNAGYGGITRYARGHVFNALQYNGDVRSLIENANGGSGNDTIIGNIANNVLNGNGGNDTINGGAGADTTNGGSGNDRIIDDDAVSFDIHDGGDGIDTIDYSQITFASGVVTINLATSTTSVTGGNTETIRNFENVEGSQGGETIIGNSANNVLNGNGGNDIIDGGAGNDTINGGAGVDTTNGGLGNDRIIDDDAVSFDIHDGGDGTDTIDYSKVTFASGVVTINLATSTTSVTGGNTETIRNFENVEGSQGGETIIGNSANNILNGNGGDDTINAGAGVDTTNGGSGSDRIIDNDFVNFDIHDGGSGTDTIDYSQVTFGSGVVTINLATSTTSVAVTGGNTETIRNFENVEGSQGGETIIGSSGNNLLKGNGGNDLINGGAGNDTLIGGDGNDSLVGGTGKDTLTGGSGFDKFIYNALNESLLASYDVITDYVSGEQIDAISSIFAVTLNSSVGNAASLSASAISTVLTTGVFTANSAKAFTVTGMNGTFIALNNSVSGFDSVNDSILFLQNYTLGSVSIV</sequence>
<dbReference type="PANTHER" id="PTHR38340:SF1">
    <property type="entry name" value="S-LAYER PROTEIN"/>
    <property type="match status" value="1"/>
</dbReference>
<evidence type="ECO:0000256" key="3">
    <source>
        <dbReference type="ARBA" id="ARBA00022525"/>
    </source>
</evidence>
<dbReference type="Gene3D" id="2.150.10.10">
    <property type="entry name" value="Serralysin-like metalloprotease, C-terminal"/>
    <property type="match status" value="4"/>
</dbReference>
<feature type="domain" description="Peptidase M10 serralysin C-terminal" evidence="5">
    <location>
        <begin position="314"/>
        <end position="381"/>
    </location>
</feature>
<dbReference type="SUPFAM" id="SSF51120">
    <property type="entry name" value="beta-Roll"/>
    <property type="match status" value="4"/>
</dbReference>
<keyword evidence="3" id="KW-0964">Secreted</keyword>
<dbReference type="Proteomes" id="UP000661112">
    <property type="component" value="Unassembled WGS sequence"/>
</dbReference>
<name>A0ABR8DAZ4_9NOST</name>
<dbReference type="CDD" id="cd04277">
    <property type="entry name" value="ZnMc_serralysin_like"/>
    <property type="match status" value="1"/>
</dbReference>
<dbReference type="InterPro" id="IPR024079">
    <property type="entry name" value="MetalloPept_cat_dom_sf"/>
</dbReference>
<dbReference type="InterPro" id="IPR048165">
    <property type="entry name" value="Bluetail_dom"/>
</dbReference>
<comment type="cofactor">
    <cofactor evidence="1">
        <name>Ca(2+)</name>
        <dbReference type="ChEBI" id="CHEBI:29108"/>
    </cofactor>
</comment>
<dbReference type="InterPro" id="IPR034033">
    <property type="entry name" value="Serralysin-like"/>
</dbReference>
<dbReference type="Gene3D" id="3.40.390.10">
    <property type="entry name" value="Collagenase (Catalytic Domain)"/>
    <property type="match status" value="1"/>
</dbReference>
<dbReference type="InterPro" id="IPR001343">
    <property type="entry name" value="Hemolysn_Ca-bd"/>
</dbReference>
<keyword evidence="4" id="KW-0677">Repeat</keyword>
<dbReference type="PANTHER" id="PTHR38340">
    <property type="entry name" value="S-LAYER PROTEIN"/>
    <property type="match status" value="1"/>
</dbReference>
<evidence type="ECO:0000259" key="5">
    <source>
        <dbReference type="Pfam" id="PF08548"/>
    </source>
</evidence>
<keyword evidence="7" id="KW-1185">Reference proteome</keyword>
<dbReference type="NCBIfam" id="NF041519">
    <property type="entry name" value="bluetail"/>
    <property type="match status" value="1"/>
</dbReference>
<dbReference type="PRINTS" id="PR00313">
    <property type="entry name" value="CABNDNGRPT"/>
</dbReference>
<evidence type="ECO:0000256" key="2">
    <source>
        <dbReference type="ARBA" id="ARBA00004613"/>
    </source>
</evidence>
<dbReference type="InterPro" id="IPR011049">
    <property type="entry name" value="Serralysin-like_metalloprot_C"/>
</dbReference>
<protein>
    <submittedName>
        <fullName evidence="6">M10 family metallopeptidase C-terminal domain-containing protein</fullName>
    </submittedName>
</protein>
<comment type="subcellular location">
    <subcellularLocation>
        <location evidence="2">Secreted</location>
    </subcellularLocation>
</comment>